<proteinExistence type="predicted"/>
<dbReference type="Proteomes" id="UP000469558">
    <property type="component" value="Unassembled WGS sequence"/>
</dbReference>
<feature type="chain" id="PRO_5035736474" description="Hydrophobic surface binding protein" evidence="1">
    <location>
        <begin position="19"/>
        <end position="178"/>
    </location>
</feature>
<keyword evidence="3" id="KW-1185">Reference proteome</keyword>
<evidence type="ECO:0008006" key="4">
    <source>
        <dbReference type="Google" id="ProtNLM"/>
    </source>
</evidence>
<dbReference type="AlphaFoldDB" id="A0A8T9CF42"/>
<name>A0A8T9CF42_9HELO</name>
<dbReference type="PANTHER" id="PTHR38123">
    <property type="entry name" value="CELL WALL SERINE-THREONINE-RICH GALACTOMANNOPROTEIN MP1 (AFU_ORTHOLOGUE AFUA_4G03240)"/>
    <property type="match status" value="1"/>
</dbReference>
<dbReference type="Gene3D" id="1.20.1280.140">
    <property type="match status" value="1"/>
</dbReference>
<gene>
    <name evidence="2" type="ORF">LSUE1_G003898</name>
</gene>
<dbReference type="PANTHER" id="PTHR38123:SF1">
    <property type="entry name" value="HYDROPHOBIC SURFACE BINDING PROTEIN"/>
    <property type="match status" value="1"/>
</dbReference>
<organism evidence="2 3">
    <name type="scientific">Lachnellula suecica</name>
    <dbReference type="NCBI Taxonomy" id="602035"/>
    <lineage>
        <taxon>Eukaryota</taxon>
        <taxon>Fungi</taxon>
        <taxon>Dikarya</taxon>
        <taxon>Ascomycota</taxon>
        <taxon>Pezizomycotina</taxon>
        <taxon>Leotiomycetes</taxon>
        <taxon>Helotiales</taxon>
        <taxon>Lachnaceae</taxon>
        <taxon>Lachnellula</taxon>
    </lineage>
</organism>
<comment type="caution">
    <text evidence="2">The sequence shown here is derived from an EMBL/GenBank/DDBJ whole genome shotgun (WGS) entry which is preliminary data.</text>
</comment>
<evidence type="ECO:0000313" key="3">
    <source>
        <dbReference type="Proteomes" id="UP000469558"/>
    </source>
</evidence>
<dbReference type="InterPro" id="IPR021054">
    <property type="entry name" value="Cell_wall_mannoprotein_1"/>
</dbReference>
<dbReference type="OrthoDB" id="3485059at2759"/>
<feature type="signal peptide" evidence="1">
    <location>
        <begin position="1"/>
        <end position="18"/>
    </location>
</feature>
<sequence length="178" mass="17677">MQLISIIQVLLTAALVNAAPVSTISKRADSATVVTDLASISSDIATLTTDALAYTGTLLQSFSLGVIVAGLESAITSATTDATASAAFTTAGSTSVTSAVTTLTPKIVTLLTDLGAKYSVIVSAGYTSLVASALAGIYTDTDALFSAIVAKADAADAVTLAALKTKVDTAFDTATAAF</sequence>
<keyword evidence="1" id="KW-0732">Signal</keyword>
<protein>
    <recommendedName>
        <fullName evidence="4">Hydrophobic surface binding protein</fullName>
    </recommendedName>
</protein>
<evidence type="ECO:0000256" key="1">
    <source>
        <dbReference type="SAM" id="SignalP"/>
    </source>
</evidence>
<dbReference type="EMBL" id="QGMK01000329">
    <property type="protein sequence ID" value="TVY82364.1"/>
    <property type="molecule type" value="Genomic_DNA"/>
</dbReference>
<dbReference type="Pfam" id="PF12296">
    <property type="entry name" value="HsbA"/>
    <property type="match status" value="1"/>
</dbReference>
<dbReference type="GO" id="GO:0005576">
    <property type="term" value="C:extracellular region"/>
    <property type="evidence" value="ECO:0007669"/>
    <property type="project" value="TreeGrafter"/>
</dbReference>
<evidence type="ECO:0000313" key="2">
    <source>
        <dbReference type="EMBL" id="TVY82364.1"/>
    </source>
</evidence>
<accession>A0A8T9CF42</accession>
<reference evidence="2 3" key="1">
    <citation type="submission" date="2018-05" db="EMBL/GenBank/DDBJ databases">
        <title>Genome sequencing and assembly of the regulated plant pathogen Lachnellula willkommii and related sister species for the development of diagnostic species identification markers.</title>
        <authorList>
            <person name="Giroux E."/>
            <person name="Bilodeau G."/>
        </authorList>
    </citation>
    <scope>NUCLEOTIDE SEQUENCE [LARGE SCALE GENOMIC DNA]</scope>
    <source>
        <strain evidence="2 3">CBS 268.59</strain>
    </source>
</reference>